<proteinExistence type="predicted"/>
<keyword evidence="1" id="KW-0812">Transmembrane</keyword>
<evidence type="ECO:0000313" key="2">
    <source>
        <dbReference type="EMBL" id="MBR7827317.1"/>
    </source>
</evidence>
<comment type="caution">
    <text evidence="2">The sequence shown here is derived from an EMBL/GenBank/DDBJ whole genome shotgun (WGS) entry which is preliminary data.</text>
</comment>
<feature type="transmembrane region" description="Helical" evidence="1">
    <location>
        <begin position="133"/>
        <end position="152"/>
    </location>
</feature>
<evidence type="ECO:0000256" key="1">
    <source>
        <dbReference type="SAM" id="Phobius"/>
    </source>
</evidence>
<feature type="transmembrane region" description="Helical" evidence="1">
    <location>
        <begin position="84"/>
        <end position="102"/>
    </location>
</feature>
<organism evidence="2 3">
    <name type="scientific">Actinospica acidithermotolerans</name>
    <dbReference type="NCBI Taxonomy" id="2828514"/>
    <lineage>
        <taxon>Bacteria</taxon>
        <taxon>Bacillati</taxon>
        <taxon>Actinomycetota</taxon>
        <taxon>Actinomycetes</taxon>
        <taxon>Catenulisporales</taxon>
        <taxon>Actinospicaceae</taxon>
        <taxon>Actinospica</taxon>
    </lineage>
</organism>
<protein>
    <submittedName>
        <fullName evidence="2">Uncharacterized protein</fullName>
    </submittedName>
</protein>
<dbReference type="AlphaFoldDB" id="A0A941EBD4"/>
<feature type="transmembrane region" description="Helical" evidence="1">
    <location>
        <begin position="159"/>
        <end position="182"/>
    </location>
</feature>
<feature type="transmembrane region" description="Helical" evidence="1">
    <location>
        <begin position="194"/>
        <end position="216"/>
    </location>
</feature>
<gene>
    <name evidence="2" type="ORF">KDK95_13450</name>
</gene>
<keyword evidence="3" id="KW-1185">Reference proteome</keyword>
<dbReference type="Proteomes" id="UP000676325">
    <property type="component" value="Unassembled WGS sequence"/>
</dbReference>
<dbReference type="EMBL" id="JAGSOH010000032">
    <property type="protein sequence ID" value="MBR7827317.1"/>
    <property type="molecule type" value="Genomic_DNA"/>
</dbReference>
<keyword evidence="1" id="KW-0472">Membrane</keyword>
<feature type="transmembrane region" description="Helical" evidence="1">
    <location>
        <begin position="44"/>
        <end position="63"/>
    </location>
</feature>
<name>A0A941EBD4_9ACTN</name>
<feature type="transmembrane region" description="Helical" evidence="1">
    <location>
        <begin position="20"/>
        <end position="38"/>
    </location>
</feature>
<sequence>MSTWVKMARYNLQRRENYLVLPWILPFCFAIAVVTVGRQPGRNGAAYLASYFIYFFTLGLQAVGRSLPFALTLGASRRSFYSGTALLGAVLAMLSGLMLAALQSTERATGGWGMSMRFFRVPYLLDGPWYDTWLTSAVVLFTLFVYGIWYGIVHSRWGLLGTLTFIAAQTLVIVAGVLLASFEHWRFWSIGSPTFAGLTTVGLTGVIAALAGLLVVGGQATIRRATV</sequence>
<keyword evidence="1" id="KW-1133">Transmembrane helix</keyword>
<evidence type="ECO:0000313" key="3">
    <source>
        <dbReference type="Proteomes" id="UP000676325"/>
    </source>
</evidence>
<dbReference type="RefSeq" id="WP_212518463.1">
    <property type="nucleotide sequence ID" value="NZ_JAGSOH010000032.1"/>
</dbReference>
<accession>A0A941EBD4</accession>
<reference evidence="2" key="1">
    <citation type="submission" date="2021-04" db="EMBL/GenBank/DDBJ databases">
        <title>Genome based classification of Actinospica acidithermotolerans sp. nov., an actinobacterium isolated from an Indonesian hot spring.</title>
        <authorList>
            <person name="Kusuma A.B."/>
            <person name="Putra K.E."/>
            <person name="Nafisah S."/>
            <person name="Loh J."/>
            <person name="Nouioui I."/>
            <person name="Goodfellow M."/>
        </authorList>
    </citation>
    <scope>NUCLEOTIDE SEQUENCE</scope>
    <source>
        <strain evidence="2">MGRD01-02</strain>
    </source>
</reference>